<reference evidence="1 2" key="1">
    <citation type="submission" date="2023-07" db="EMBL/GenBank/DDBJ databases">
        <title>Genomic Encyclopedia of Type Strains, Phase IV (KMG-IV): sequencing the most valuable type-strain genomes for metagenomic binning, comparative biology and taxonomic classification.</title>
        <authorList>
            <person name="Goeker M."/>
        </authorList>
    </citation>
    <scope>NUCLEOTIDE SEQUENCE [LARGE SCALE GENOMIC DNA]</scope>
    <source>
        <strain evidence="1 2">DSM 17273</strain>
    </source>
</reference>
<dbReference type="AlphaFoldDB" id="A0AA90ZAP6"/>
<dbReference type="Pfam" id="PF11211">
    <property type="entry name" value="DUF2997"/>
    <property type="match status" value="1"/>
</dbReference>
<keyword evidence="2" id="KW-1185">Reference proteome</keyword>
<gene>
    <name evidence="1" type="ORF">J2750_000064</name>
</gene>
<protein>
    <recommendedName>
        <fullName evidence="3">DUF2997 domain-containing protein</fullName>
    </recommendedName>
</protein>
<dbReference type="EMBL" id="JAVDQI010000001">
    <property type="protein sequence ID" value="MDR6221632.1"/>
    <property type="molecule type" value="Genomic_DNA"/>
</dbReference>
<sequence>MAEQRITIEIDEEGKITAKTSGFKGEACLNELQKLLDEELSPSALKPTDDFYQKDTIISQQKQSIGGKQL</sequence>
<name>A0AA90ZAP6_9EURY</name>
<organism evidence="1 2">
    <name type="scientific">Methanococcoides alaskense</name>
    <dbReference type="NCBI Taxonomy" id="325778"/>
    <lineage>
        <taxon>Archaea</taxon>
        <taxon>Methanobacteriati</taxon>
        <taxon>Methanobacteriota</taxon>
        <taxon>Stenosarchaea group</taxon>
        <taxon>Methanomicrobia</taxon>
        <taxon>Methanosarcinales</taxon>
        <taxon>Methanosarcinaceae</taxon>
        <taxon>Methanococcoides</taxon>
    </lineage>
</organism>
<comment type="caution">
    <text evidence="1">The sequence shown here is derived from an EMBL/GenBank/DDBJ whole genome shotgun (WGS) entry which is preliminary data.</text>
</comment>
<accession>A0AA90ZAP6</accession>
<evidence type="ECO:0000313" key="2">
    <source>
        <dbReference type="Proteomes" id="UP001185015"/>
    </source>
</evidence>
<dbReference type="Proteomes" id="UP001185015">
    <property type="component" value="Unassembled WGS sequence"/>
</dbReference>
<dbReference type="InterPro" id="IPR021375">
    <property type="entry name" value="DUF2997"/>
</dbReference>
<dbReference type="RefSeq" id="WP_270096543.1">
    <property type="nucleotide sequence ID" value="NZ_JAQFFK010000003.1"/>
</dbReference>
<proteinExistence type="predicted"/>
<evidence type="ECO:0000313" key="1">
    <source>
        <dbReference type="EMBL" id="MDR6221632.1"/>
    </source>
</evidence>
<evidence type="ECO:0008006" key="3">
    <source>
        <dbReference type="Google" id="ProtNLM"/>
    </source>
</evidence>